<dbReference type="Pfam" id="PF07722">
    <property type="entry name" value="Peptidase_C26"/>
    <property type="match status" value="1"/>
</dbReference>
<gene>
    <name evidence="1" type="ORF">SAMN05444392_102146</name>
</gene>
<sequence>MSRPIIGITVSVEVNQKVGMTEQKVLFVSQEHADGVIQAEGVPLYFPFTTDPKLIQEYVEQVDGLILTGGWDIDPQLYGEDPLPNLGDISPERDRAEMALTKAFLQAGKPILGICRGHQLLGVALGCTLYQDIGSQLPTANEHFPKIPRNHEMHAIQIEEDSKLYQILGQKQIGVNSMHHQAIRDYPSDISIVARARDGVIEAFESKQYHNVLGVQWHPECMIEETIHAQKIFQWIVEESKKELVKQL</sequence>
<dbReference type="GO" id="GO:0033969">
    <property type="term" value="F:gamma-glutamyl-gamma-aminobutyrate hydrolase activity"/>
    <property type="evidence" value="ECO:0007669"/>
    <property type="project" value="TreeGrafter"/>
</dbReference>
<dbReference type="GO" id="GO:0016740">
    <property type="term" value="F:transferase activity"/>
    <property type="evidence" value="ECO:0007669"/>
    <property type="project" value="UniProtKB-KW"/>
</dbReference>
<dbReference type="PANTHER" id="PTHR43235:SF1">
    <property type="entry name" value="GLUTAMINE AMIDOTRANSFERASE PB2B2.05-RELATED"/>
    <property type="match status" value="1"/>
</dbReference>
<dbReference type="InterPro" id="IPR029062">
    <property type="entry name" value="Class_I_gatase-like"/>
</dbReference>
<protein>
    <submittedName>
        <fullName evidence="1">Putative glutamine amidotransferase</fullName>
    </submittedName>
</protein>
<dbReference type="SUPFAM" id="SSF52317">
    <property type="entry name" value="Class I glutamine amidotransferase-like"/>
    <property type="match status" value="1"/>
</dbReference>
<dbReference type="InterPro" id="IPR011697">
    <property type="entry name" value="Peptidase_C26"/>
</dbReference>
<keyword evidence="1" id="KW-0808">Transferase</keyword>
<dbReference type="PANTHER" id="PTHR43235">
    <property type="entry name" value="GLUTAMINE AMIDOTRANSFERASE PB2B2.05-RELATED"/>
    <property type="match status" value="1"/>
</dbReference>
<name>A0A1M4V396_9BACL</name>
<dbReference type="AlphaFoldDB" id="A0A1M4V396"/>
<evidence type="ECO:0000313" key="2">
    <source>
        <dbReference type="Proteomes" id="UP000184476"/>
    </source>
</evidence>
<dbReference type="EMBL" id="FQVL01000002">
    <property type="protein sequence ID" value="SHE63399.1"/>
    <property type="molecule type" value="Genomic_DNA"/>
</dbReference>
<dbReference type="InterPro" id="IPR044668">
    <property type="entry name" value="PuuD-like"/>
</dbReference>
<organism evidence="1 2">
    <name type="scientific">Seinonella peptonophila</name>
    <dbReference type="NCBI Taxonomy" id="112248"/>
    <lineage>
        <taxon>Bacteria</taxon>
        <taxon>Bacillati</taxon>
        <taxon>Bacillota</taxon>
        <taxon>Bacilli</taxon>
        <taxon>Bacillales</taxon>
        <taxon>Thermoactinomycetaceae</taxon>
        <taxon>Seinonella</taxon>
    </lineage>
</organism>
<evidence type="ECO:0000313" key="1">
    <source>
        <dbReference type="EMBL" id="SHE63399.1"/>
    </source>
</evidence>
<dbReference type="FunFam" id="3.40.50.880:FF:000030">
    <property type="entry name" value="Gamma-glutamyl-gamma-aminobutyrate hydrolase PuuD"/>
    <property type="match status" value="1"/>
</dbReference>
<dbReference type="RefSeq" id="WP_073153323.1">
    <property type="nucleotide sequence ID" value="NZ_FQVL01000002.1"/>
</dbReference>
<dbReference type="GO" id="GO:0005829">
    <property type="term" value="C:cytosol"/>
    <property type="evidence" value="ECO:0007669"/>
    <property type="project" value="TreeGrafter"/>
</dbReference>
<dbReference type="OrthoDB" id="9813383at2"/>
<reference evidence="1 2" key="1">
    <citation type="submission" date="2016-11" db="EMBL/GenBank/DDBJ databases">
        <authorList>
            <person name="Jaros S."/>
            <person name="Januszkiewicz K."/>
            <person name="Wedrychowicz H."/>
        </authorList>
    </citation>
    <scope>NUCLEOTIDE SEQUENCE [LARGE SCALE GENOMIC DNA]</scope>
    <source>
        <strain evidence="1 2">DSM 44666</strain>
    </source>
</reference>
<dbReference type="STRING" id="112248.SAMN05444392_102146"/>
<proteinExistence type="predicted"/>
<dbReference type="Gene3D" id="3.40.50.880">
    <property type="match status" value="1"/>
</dbReference>
<dbReference type="PROSITE" id="PS51273">
    <property type="entry name" value="GATASE_TYPE_1"/>
    <property type="match status" value="1"/>
</dbReference>
<keyword evidence="1" id="KW-0315">Glutamine amidotransferase</keyword>
<keyword evidence="2" id="KW-1185">Reference proteome</keyword>
<dbReference type="Proteomes" id="UP000184476">
    <property type="component" value="Unassembled WGS sequence"/>
</dbReference>
<dbReference type="GO" id="GO:0006598">
    <property type="term" value="P:polyamine catabolic process"/>
    <property type="evidence" value="ECO:0007669"/>
    <property type="project" value="TreeGrafter"/>
</dbReference>
<dbReference type="CDD" id="cd01745">
    <property type="entry name" value="GATase1_2"/>
    <property type="match status" value="1"/>
</dbReference>
<accession>A0A1M4V396</accession>